<evidence type="ECO:0000256" key="4">
    <source>
        <dbReference type="ARBA" id="ARBA00023015"/>
    </source>
</evidence>
<dbReference type="InterPro" id="IPR036864">
    <property type="entry name" value="Zn2-C6_fun-type_DNA-bd_sf"/>
</dbReference>
<dbReference type="GO" id="GO:0003677">
    <property type="term" value="F:DNA binding"/>
    <property type="evidence" value="ECO:0007669"/>
    <property type="project" value="UniProtKB-KW"/>
</dbReference>
<keyword evidence="7" id="KW-0539">Nucleus</keyword>
<evidence type="ECO:0000256" key="2">
    <source>
        <dbReference type="ARBA" id="ARBA00022723"/>
    </source>
</evidence>
<dbReference type="Pfam" id="PF00172">
    <property type="entry name" value="Zn_clus"/>
    <property type="match status" value="1"/>
</dbReference>
<dbReference type="InterPro" id="IPR007219">
    <property type="entry name" value="XnlR_reg_dom"/>
</dbReference>
<keyword evidence="5" id="KW-0238">DNA-binding</keyword>
<feature type="region of interest" description="Disordered" evidence="8">
    <location>
        <begin position="82"/>
        <end position="107"/>
    </location>
</feature>
<evidence type="ECO:0000256" key="7">
    <source>
        <dbReference type="ARBA" id="ARBA00023242"/>
    </source>
</evidence>
<keyword evidence="4" id="KW-0805">Transcription regulation</keyword>
<comment type="subcellular location">
    <subcellularLocation>
        <location evidence="1">Nucleus</location>
    </subcellularLocation>
</comment>
<dbReference type="SUPFAM" id="SSF57701">
    <property type="entry name" value="Zn2/Cys6 DNA-binding domain"/>
    <property type="match status" value="1"/>
</dbReference>
<accession>A0AAD4Q010</accession>
<dbReference type="GO" id="GO:0005634">
    <property type="term" value="C:nucleus"/>
    <property type="evidence" value="ECO:0007669"/>
    <property type="project" value="UniProtKB-SubCell"/>
</dbReference>
<dbReference type="GO" id="GO:0006351">
    <property type="term" value="P:DNA-templated transcription"/>
    <property type="evidence" value="ECO:0007669"/>
    <property type="project" value="InterPro"/>
</dbReference>
<keyword evidence="11" id="KW-1185">Reference proteome</keyword>
<keyword evidence="3" id="KW-0862">Zinc</keyword>
<dbReference type="GO" id="GO:0008270">
    <property type="term" value="F:zinc ion binding"/>
    <property type="evidence" value="ECO:0007669"/>
    <property type="project" value="InterPro"/>
</dbReference>
<dbReference type="PANTHER" id="PTHR31313">
    <property type="entry name" value="TY1 ENHANCER ACTIVATOR"/>
    <property type="match status" value="1"/>
</dbReference>
<dbReference type="SMART" id="SM00906">
    <property type="entry name" value="Fungal_trans"/>
    <property type="match status" value="1"/>
</dbReference>
<dbReference type="PANTHER" id="PTHR31313:SF86">
    <property type="entry name" value="ZN(2)-C6 FUNGAL-TYPE DOMAIN-CONTAINING PROTEIN"/>
    <property type="match status" value="1"/>
</dbReference>
<dbReference type="GeneID" id="70252959"/>
<evidence type="ECO:0000259" key="9">
    <source>
        <dbReference type="PROSITE" id="PS50048"/>
    </source>
</evidence>
<dbReference type="RefSeq" id="XP_046076611.1">
    <property type="nucleotide sequence ID" value="XM_046222673.1"/>
</dbReference>
<dbReference type="PROSITE" id="PS50048">
    <property type="entry name" value="ZN2_CY6_FUNGAL_2"/>
    <property type="match status" value="1"/>
</dbReference>
<dbReference type="CDD" id="cd12148">
    <property type="entry name" value="fungal_TF_MHR"/>
    <property type="match status" value="1"/>
</dbReference>
<feature type="compositionally biased region" description="Polar residues" evidence="8">
    <location>
        <begin position="94"/>
        <end position="107"/>
    </location>
</feature>
<dbReference type="EMBL" id="JAJTJA010000002">
    <property type="protein sequence ID" value="KAH8703593.1"/>
    <property type="molecule type" value="Genomic_DNA"/>
</dbReference>
<evidence type="ECO:0000256" key="5">
    <source>
        <dbReference type="ARBA" id="ARBA00023125"/>
    </source>
</evidence>
<protein>
    <submittedName>
        <fullName evidence="10">Fungal-specific transcription factor domain-containing protein</fullName>
    </submittedName>
</protein>
<dbReference type="GO" id="GO:0000981">
    <property type="term" value="F:DNA-binding transcription factor activity, RNA polymerase II-specific"/>
    <property type="evidence" value="ECO:0007669"/>
    <property type="project" value="InterPro"/>
</dbReference>
<proteinExistence type="predicted"/>
<name>A0AAD4Q010_9EURO</name>
<gene>
    <name evidence="10" type="ORF">BGW36DRAFT_88887</name>
</gene>
<dbReference type="Gene3D" id="4.10.240.10">
    <property type="entry name" value="Zn(2)-C6 fungal-type DNA-binding domain"/>
    <property type="match status" value="1"/>
</dbReference>
<dbReference type="Proteomes" id="UP001201262">
    <property type="component" value="Unassembled WGS sequence"/>
</dbReference>
<evidence type="ECO:0000256" key="1">
    <source>
        <dbReference type="ARBA" id="ARBA00004123"/>
    </source>
</evidence>
<evidence type="ECO:0000256" key="3">
    <source>
        <dbReference type="ARBA" id="ARBA00022833"/>
    </source>
</evidence>
<dbReference type="AlphaFoldDB" id="A0AAD4Q010"/>
<evidence type="ECO:0000313" key="11">
    <source>
        <dbReference type="Proteomes" id="UP001201262"/>
    </source>
</evidence>
<dbReference type="InterPro" id="IPR051615">
    <property type="entry name" value="Transcr_Regulatory_Elem"/>
</dbReference>
<organism evidence="10 11">
    <name type="scientific">Talaromyces proteolyticus</name>
    <dbReference type="NCBI Taxonomy" id="1131652"/>
    <lineage>
        <taxon>Eukaryota</taxon>
        <taxon>Fungi</taxon>
        <taxon>Dikarya</taxon>
        <taxon>Ascomycota</taxon>
        <taxon>Pezizomycotina</taxon>
        <taxon>Eurotiomycetes</taxon>
        <taxon>Eurotiomycetidae</taxon>
        <taxon>Eurotiales</taxon>
        <taxon>Trichocomaceae</taxon>
        <taxon>Talaromyces</taxon>
        <taxon>Talaromyces sect. Bacilispori</taxon>
    </lineage>
</organism>
<dbReference type="SMART" id="SM00066">
    <property type="entry name" value="GAL4"/>
    <property type="match status" value="1"/>
</dbReference>
<comment type="caution">
    <text evidence="10">The sequence shown here is derived from an EMBL/GenBank/DDBJ whole genome shotgun (WGS) entry which is preliminary data.</text>
</comment>
<dbReference type="Pfam" id="PF04082">
    <property type="entry name" value="Fungal_trans"/>
    <property type="match status" value="1"/>
</dbReference>
<sequence length="672" mass="76031">MPNRRSRGRAAVACLSCRQKKLKCDSIKPKCGNCFAKGVECQQGTVLHKPRPTNSRIAQLELENKALRQRYTQLLDEVSVKGREESESLREGPSFQTPGTVNTPRHQYTNDIPHPEAPIERNRSSVSLYHGATSTAYDETAKSSPQDTENIESIADLDRSRHLLFTQTAKQRQLEPFDLAAGRLDFDDVDPEIGKELLLMYWSRQLYTAQIIYRPAFMRDMACGGPYFSKLLLNAIFFVVSKHNPRPELRSDPEDITTAGWKFRQRFTELLRYSFDRSEITTLQALLIVSNALFSRCDERSTSWLYAGNAFNMIIDLGLHVLPSMNSISAEELEIRKRILWGAYSIDKVQCLYQGRPPILRRVNFNVPLRFLDEYDELEQFQGLTYTATTETPAVPSMNVTLLTKLCEVSIIIERILSEIYPGPGLEAKQIQNVNIFADIKSNLKKWRASLPPEMDYLLHPRSDSVILPQSLCLLALYNVLIILSQRPLITENNGRQRSLTAHESVNSCTTAANQIVQILQDYCERFSIDSAPYMLSYATYISATVHARIVALKGKTSNAFQSLLVCRTILQGHKRLYKAAEVAMDNLDKFMSHLGFNITDDNSVTWSGDLSHQAAGYGPGEDVIALPEWLDPVNPPLDLMNSDLLDLDLEAVTQGFSVDGEFNFLMHPFRA</sequence>
<dbReference type="PROSITE" id="PS00463">
    <property type="entry name" value="ZN2_CY6_FUNGAL_1"/>
    <property type="match status" value="1"/>
</dbReference>
<feature type="domain" description="Zn(2)-C6 fungal-type" evidence="9">
    <location>
        <begin position="13"/>
        <end position="43"/>
    </location>
</feature>
<keyword evidence="2" id="KW-0479">Metal-binding</keyword>
<evidence type="ECO:0000313" key="10">
    <source>
        <dbReference type="EMBL" id="KAH8703593.1"/>
    </source>
</evidence>
<reference evidence="10" key="1">
    <citation type="submission" date="2021-12" db="EMBL/GenBank/DDBJ databases">
        <title>Convergent genome expansion in fungi linked to evolution of root-endophyte symbiosis.</title>
        <authorList>
            <consortium name="DOE Joint Genome Institute"/>
            <person name="Ke Y.-H."/>
            <person name="Bonito G."/>
            <person name="Liao H.-L."/>
            <person name="Looney B."/>
            <person name="Rojas-Flechas A."/>
            <person name="Nash J."/>
            <person name="Hameed K."/>
            <person name="Schadt C."/>
            <person name="Martin F."/>
            <person name="Crous P.W."/>
            <person name="Miettinen O."/>
            <person name="Magnuson J.K."/>
            <person name="Labbe J."/>
            <person name="Jacobson D."/>
            <person name="Doktycz M.J."/>
            <person name="Veneault-Fourrey C."/>
            <person name="Kuo A."/>
            <person name="Mondo S."/>
            <person name="Calhoun S."/>
            <person name="Riley R."/>
            <person name="Ohm R."/>
            <person name="LaButti K."/>
            <person name="Andreopoulos B."/>
            <person name="Pangilinan J."/>
            <person name="Nolan M."/>
            <person name="Tritt A."/>
            <person name="Clum A."/>
            <person name="Lipzen A."/>
            <person name="Daum C."/>
            <person name="Barry K."/>
            <person name="Grigoriev I.V."/>
            <person name="Vilgalys R."/>
        </authorList>
    </citation>
    <scope>NUCLEOTIDE SEQUENCE</scope>
    <source>
        <strain evidence="10">PMI_201</strain>
    </source>
</reference>
<dbReference type="InterPro" id="IPR001138">
    <property type="entry name" value="Zn2Cys6_DnaBD"/>
</dbReference>
<keyword evidence="6" id="KW-0804">Transcription</keyword>
<dbReference type="CDD" id="cd00067">
    <property type="entry name" value="GAL4"/>
    <property type="match status" value="1"/>
</dbReference>
<evidence type="ECO:0000256" key="6">
    <source>
        <dbReference type="ARBA" id="ARBA00023163"/>
    </source>
</evidence>
<evidence type="ECO:0000256" key="8">
    <source>
        <dbReference type="SAM" id="MobiDB-lite"/>
    </source>
</evidence>